<reference evidence="2" key="3">
    <citation type="journal article" date="2017" name="Nature">
        <title>Genome sequence of the progenitor of the wheat D genome Aegilops tauschii.</title>
        <authorList>
            <person name="Luo M.C."/>
            <person name="Gu Y.Q."/>
            <person name="Puiu D."/>
            <person name="Wang H."/>
            <person name="Twardziok S.O."/>
            <person name="Deal K.R."/>
            <person name="Huo N."/>
            <person name="Zhu T."/>
            <person name="Wang L."/>
            <person name="Wang Y."/>
            <person name="McGuire P.E."/>
            <person name="Liu S."/>
            <person name="Long H."/>
            <person name="Ramasamy R.K."/>
            <person name="Rodriguez J.C."/>
            <person name="Van S.L."/>
            <person name="Yuan L."/>
            <person name="Wang Z."/>
            <person name="Xia Z."/>
            <person name="Xiao L."/>
            <person name="Anderson O.D."/>
            <person name="Ouyang S."/>
            <person name="Liang Y."/>
            <person name="Zimin A.V."/>
            <person name="Pertea G."/>
            <person name="Qi P."/>
            <person name="Bennetzen J.L."/>
            <person name="Dai X."/>
            <person name="Dawson M.W."/>
            <person name="Muller H.G."/>
            <person name="Kugler K."/>
            <person name="Rivarola-Duarte L."/>
            <person name="Spannagl M."/>
            <person name="Mayer K.F.X."/>
            <person name="Lu F.H."/>
            <person name="Bevan M.W."/>
            <person name="Leroy P."/>
            <person name="Li P."/>
            <person name="You F.M."/>
            <person name="Sun Q."/>
            <person name="Liu Z."/>
            <person name="Lyons E."/>
            <person name="Wicker T."/>
            <person name="Salzberg S.L."/>
            <person name="Devos K.M."/>
            <person name="Dvorak J."/>
        </authorList>
    </citation>
    <scope>NUCLEOTIDE SEQUENCE [LARGE SCALE GENOMIC DNA]</scope>
    <source>
        <strain evidence="2">cv. AL8/78</strain>
    </source>
</reference>
<evidence type="ECO:0000256" key="1">
    <source>
        <dbReference type="SAM" id="MobiDB-lite"/>
    </source>
</evidence>
<feature type="compositionally biased region" description="Basic and acidic residues" evidence="1">
    <location>
        <begin position="25"/>
        <end position="35"/>
    </location>
</feature>
<accession>A0A453CME9</accession>
<protein>
    <submittedName>
        <fullName evidence="2">Uncharacterized protein</fullName>
    </submittedName>
</protein>
<reference evidence="3" key="1">
    <citation type="journal article" date="2014" name="Science">
        <title>Ancient hybridizations among the ancestral genomes of bread wheat.</title>
        <authorList>
            <consortium name="International Wheat Genome Sequencing Consortium,"/>
            <person name="Marcussen T."/>
            <person name="Sandve S.R."/>
            <person name="Heier L."/>
            <person name="Spannagl M."/>
            <person name="Pfeifer M."/>
            <person name="Jakobsen K.S."/>
            <person name="Wulff B.B."/>
            <person name="Steuernagel B."/>
            <person name="Mayer K.F."/>
            <person name="Olsen O.A."/>
        </authorList>
    </citation>
    <scope>NUCLEOTIDE SEQUENCE [LARGE SCALE GENOMIC DNA]</scope>
    <source>
        <strain evidence="3">cv. AL8/78</strain>
    </source>
</reference>
<reference evidence="3" key="2">
    <citation type="journal article" date="2017" name="Nat. Plants">
        <title>The Aegilops tauschii genome reveals multiple impacts of transposons.</title>
        <authorList>
            <person name="Zhao G."/>
            <person name="Zou C."/>
            <person name="Li K."/>
            <person name="Wang K."/>
            <person name="Li T."/>
            <person name="Gao L."/>
            <person name="Zhang X."/>
            <person name="Wang H."/>
            <person name="Yang Z."/>
            <person name="Liu X."/>
            <person name="Jiang W."/>
            <person name="Mao L."/>
            <person name="Kong X."/>
            <person name="Jiao Y."/>
            <person name="Jia J."/>
        </authorList>
    </citation>
    <scope>NUCLEOTIDE SEQUENCE [LARGE SCALE GENOMIC DNA]</scope>
    <source>
        <strain evidence="3">cv. AL8/78</strain>
    </source>
</reference>
<dbReference type="AlphaFoldDB" id="A0A453CME9"/>
<organism evidence="2 3">
    <name type="scientific">Aegilops tauschii subsp. strangulata</name>
    <name type="common">Goatgrass</name>
    <dbReference type="NCBI Taxonomy" id="200361"/>
    <lineage>
        <taxon>Eukaryota</taxon>
        <taxon>Viridiplantae</taxon>
        <taxon>Streptophyta</taxon>
        <taxon>Embryophyta</taxon>
        <taxon>Tracheophyta</taxon>
        <taxon>Spermatophyta</taxon>
        <taxon>Magnoliopsida</taxon>
        <taxon>Liliopsida</taxon>
        <taxon>Poales</taxon>
        <taxon>Poaceae</taxon>
        <taxon>BOP clade</taxon>
        <taxon>Pooideae</taxon>
        <taxon>Triticodae</taxon>
        <taxon>Triticeae</taxon>
        <taxon>Triticinae</taxon>
        <taxon>Aegilops</taxon>
    </lineage>
</organism>
<evidence type="ECO:0000313" key="2">
    <source>
        <dbReference type="EnsemblPlants" id="AET2Gv20897800.2"/>
    </source>
</evidence>
<keyword evidence="3" id="KW-1185">Reference proteome</keyword>
<evidence type="ECO:0000313" key="3">
    <source>
        <dbReference type="Proteomes" id="UP000015105"/>
    </source>
</evidence>
<reference evidence="2" key="5">
    <citation type="journal article" date="2021" name="G3 (Bethesda)">
        <title>Aegilops tauschii genome assembly Aet v5.0 features greater sequence contiguity and improved annotation.</title>
        <authorList>
            <person name="Wang L."/>
            <person name="Zhu T."/>
            <person name="Rodriguez J.C."/>
            <person name="Deal K.R."/>
            <person name="Dubcovsky J."/>
            <person name="McGuire P.E."/>
            <person name="Lux T."/>
            <person name="Spannagl M."/>
            <person name="Mayer K.F.X."/>
            <person name="Baldrich P."/>
            <person name="Meyers B.C."/>
            <person name="Huo N."/>
            <person name="Gu Y.Q."/>
            <person name="Zhou H."/>
            <person name="Devos K.M."/>
            <person name="Bennetzen J.L."/>
            <person name="Unver T."/>
            <person name="Budak H."/>
            <person name="Gulick P.J."/>
            <person name="Galiba G."/>
            <person name="Kalapos B."/>
            <person name="Nelson D.R."/>
            <person name="Li P."/>
            <person name="You F.M."/>
            <person name="Luo M.C."/>
            <person name="Dvorak J."/>
        </authorList>
    </citation>
    <scope>NUCLEOTIDE SEQUENCE [LARGE SCALE GENOMIC DNA]</scope>
    <source>
        <strain evidence="2">cv. AL8/78</strain>
    </source>
</reference>
<dbReference type="Gramene" id="AET2Gv20897800.2">
    <property type="protein sequence ID" value="AET2Gv20897800.2"/>
    <property type="gene ID" value="AET2Gv20897800"/>
</dbReference>
<name>A0A453CME9_AEGTS</name>
<dbReference type="EnsemblPlants" id="AET2Gv20897800.2">
    <property type="protein sequence ID" value="AET2Gv20897800.2"/>
    <property type="gene ID" value="AET2Gv20897800"/>
</dbReference>
<proteinExistence type="predicted"/>
<feature type="region of interest" description="Disordered" evidence="1">
    <location>
        <begin position="1"/>
        <end position="35"/>
    </location>
</feature>
<sequence>MPCLGEGKVWRQEGRCPSKQGGEQEGEHQLQEGQD</sequence>
<dbReference type="Proteomes" id="UP000015105">
    <property type="component" value="Chromosome 2D"/>
</dbReference>
<reference evidence="2" key="4">
    <citation type="submission" date="2019-03" db="UniProtKB">
        <authorList>
            <consortium name="EnsemblPlants"/>
        </authorList>
    </citation>
    <scope>IDENTIFICATION</scope>
</reference>